<keyword evidence="4" id="KW-0949">S-adenosyl-L-methionine</keyword>
<proteinExistence type="predicted"/>
<keyword evidence="6" id="KW-1185">Reference proteome</keyword>
<dbReference type="OrthoDB" id="3265906at2759"/>
<dbReference type="PANTHER" id="PTHR43464:SF19">
    <property type="entry name" value="UBIQUINONE BIOSYNTHESIS O-METHYLTRANSFERASE, MITOCHONDRIAL"/>
    <property type="match status" value="1"/>
</dbReference>
<evidence type="ECO:0000313" key="6">
    <source>
        <dbReference type="Proteomes" id="UP000288716"/>
    </source>
</evidence>
<comment type="caution">
    <text evidence="5">The sequence shown here is derived from an EMBL/GenBank/DDBJ whole genome shotgun (WGS) entry which is preliminary data.</text>
</comment>
<dbReference type="InterPro" id="IPR010233">
    <property type="entry name" value="UbiG_MeTrfase"/>
</dbReference>
<protein>
    <recommendedName>
        <fullName evidence="7">3-demethylubiquinol 3-O-methyltransferase</fullName>
    </recommendedName>
</protein>
<dbReference type="GO" id="GO:0032259">
    <property type="term" value="P:methylation"/>
    <property type="evidence" value="ECO:0007669"/>
    <property type="project" value="UniProtKB-KW"/>
</dbReference>
<dbReference type="GO" id="GO:0005739">
    <property type="term" value="C:mitochondrion"/>
    <property type="evidence" value="ECO:0007669"/>
    <property type="project" value="TreeGrafter"/>
</dbReference>
<dbReference type="STRING" id="299467.A0A443SPC2"/>
<evidence type="ECO:0000256" key="4">
    <source>
        <dbReference type="ARBA" id="ARBA00022691"/>
    </source>
</evidence>
<reference evidence="5 6" key="1">
    <citation type="journal article" date="2018" name="Gigascience">
        <title>Genomes of trombidid mites reveal novel predicted allergens and laterally-transferred genes associated with secondary metabolism.</title>
        <authorList>
            <person name="Dong X."/>
            <person name="Chaisiri K."/>
            <person name="Xia D."/>
            <person name="Armstrong S.D."/>
            <person name="Fang Y."/>
            <person name="Donnelly M.J."/>
            <person name="Kadowaki T."/>
            <person name="McGarry J.W."/>
            <person name="Darby A.C."/>
            <person name="Makepeace B.L."/>
        </authorList>
    </citation>
    <scope>NUCLEOTIDE SEQUENCE [LARGE SCALE GENOMIC DNA]</scope>
    <source>
        <strain evidence="5">UoL-UT</strain>
    </source>
</reference>
<evidence type="ECO:0000256" key="1">
    <source>
        <dbReference type="ARBA" id="ARBA00022603"/>
    </source>
</evidence>
<evidence type="ECO:0000256" key="2">
    <source>
        <dbReference type="ARBA" id="ARBA00022679"/>
    </source>
</evidence>
<dbReference type="AlphaFoldDB" id="A0A443SPC2"/>
<dbReference type="GO" id="GO:0010420">
    <property type="term" value="F:polyprenyldihydroxybenzoate methyltransferase activity"/>
    <property type="evidence" value="ECO:0007669"/>
    <property type="project" value="InterPro"/>
</dbReference>
<dbReference type="CDD" id="cd02440">
    <property type="entry name" value="AdoMet_MTases"/>
    <property type="match status" value="1"/>
</dbReference>
<dbReference type="SUPFAM" id="SSF53335">
    <property type="entry name" value="S-adenosyl-L-methionine-dependent methyltransferases"/>
    <property type="match status" value="1"/>
</dbReference>
<evidence type="ECO:0000256" key="3">
    <source>
        <dbReference type="ARBA" id="ARBA00022688"/>
    </source>
</evidence>
<gene>
    <name evidence="5" type="ORF">B4U80_09223</name>
</gene>
<accession>A0A443SPC2</accession>
<dbReference type="GO" id="GO:0061542">
    <property type="term" value="F:3-demethylubiquinol 3-O-methyltransferase activity"/>
    <property type="evidence" value="ECO:0007669"/>
    <property type="project" value="InterPro"/>
</dbReference>
<keyword evidence="3" id="KW-0831">Ubiquinone biosynthesis</keyword>
<dbReference type="PANTHER" id="PTHR43464">
    <property type="entry name" value="METHYLTRANSFERASE"/>
    <property type="match status" value="1"/>
</dbReference>
<dbReference type="Gene3D" id="3.40.50.150">
    <property type="entry name" value="Vaccinia Virus protein VP39"/>
    <property type="match status" value="1"/>
</dbReference>
<dbReference type="EMBL" id="NCKV01000962">
    <property type="protein sequence ID" value="RWS29332.1"/>
    <property type="molecule type" value="Genomic_DNA"/>
</dbReference>
<name>A0A443SPC2_9ACAR</name>
<keyword evidence="1" id="KW-0489">Methyltransferase</keyword>
<keyword evidence="2" id="KW-0808">Transferase</keyword>
<evidence type="ECO:0008006" key="7">
    <source>
        <dbReference type="Google" id="ProtNLM"/>
    </source>
</evidence>
<dbReference type="Proteomes" id="UP000288716">
    <property type="component" value="Unassembled WGS sequence"/>
</dbReference>
<dbReference type="VEuPathDB" id="VectorBase:LDEU002711"/>
<organism evidence="5 6">
    <name type="scientific">Leptotrombidium deliense</name>
    <dbReference type="NCBI Taxonomy" id="299467"/>
    <lineage>
        <taxon>Eukaryota</taxon>
        <taxon>Metazoa</taxon>
        <taxon>Ecdysozoa</taxon>
        <taxon>Arthropoda</taxon>
        <taxon>Chelicerata</taxon>
        <taxon>Arachnida</taxon>
        <taxon>Acari</taxon>
        <taxon>Acariformes</taxon>
        <taxon>Trombidiformes</taxon>
        <taxon>Prostigmata</taxon>
        <taxon>Anystina</taxon>
        <taxon>Parasitengona</taxon>
        <taxon>Trombiculoidea</taxon>
        <taxon>Trombiculidae</taxon>
        <taxon>Leptotrombidium</taxon>
    </lineage>
</organism>
<evidence type="ECO:0000313" key="5">
    <source>
        <dbReference type="EMBL" id="RWS29332.1"/>
    </source>
</evidence>
<dbReference type="NCBIfam" id="TIGR01983">
    <property type="entry name" value="UbiG"/>
    <property type="match status" value="1"/>
</dbReference>
<sequence>MKFKNYILVSRKLWGRNNVALNSFRQLNNSQRVATDEVSKFAEIKDWWNDPSMVPLKRMNEVRIPLIVKHLTGTEPKTVHPLKGYSLLDVGCGGGYLCEPLARLGAQVTGIDPNADGVHYCNSRLQGPSIELKSNLKYKVSTVEEFAGKEKKEQFDAVVASEVLEHVDDVESVIKSAHELLKPNGLFFITTLNQTITAYLLAIFAAEKLLKIVPEGMHHYDLLVPLLSLKVMLEKNNFNVKLTHGLGYNPFTEKWSWRTNTLVSYAVIAQKFNESKYN</sequence>
<dbReference type="InterPro" id="IPR029063">
    <property type="entry name" value="SAM-dependent_MTases_sf"/>
</dbReference>
<dbReference type="Pfam" id="PF13489">
    <property type="entry name" value="Methyltransf_23"/>
    <property type="match status" value="1"/>
</dbReference>